<proteinExistence type="predicted"/>
<evidence type="ECO:0000313" key="1">
    <source>
        <dbReference type="EMBL" id="MBW81330.1"/>
    </source>
</evidence>
<name>A0A2P2IJD4_RHIMU</name>
<dbReference type="EMBL" id="GGEC01000847">
    <property type="protein sequence ID" value="MBW81330.1"/>
    <property type="molecule type" value="Transcribed_RNA"/>
</dbReference>
<reference evidence="1" key="1">
    <citation type="submission" date="2018-02" db="EMBL/GenBank/DDBJ databases">
        <title>Rhizophora mucronata_Transcriptome.</title>
        <authorList>
            <person name="Meera S.P."/>
            <person name="Sreeshan A."/>
            <person name="Augustine A."/>
        </authorList>
    </citation>
    <scope>NUCLEOTIDE SEQUENCE</scope>
    <source>
        <tissue evidence="1">Leaf</tissue>
    </source>
</reference>
<organism evidence="1">
    <name type="scientific">Rhizophora mucronata</name>
    <name type="common">Asiatic mangrove</name>
    <dbReference type="NCBI Taxonomy" id="61149"/>
    <lineage>
        <taxon>Eukaryota</taxon>
        <taxon>Viridiplantae</taxon>
        <taxon>Streptophyta</taxon>
        <taxon>Embryophyta</taxon>
        <taxon>Tracheophyta</taxon>
        <taxon>Spermatophyta</taxon>
        <taxon>Magnoliopsida</taxon>
        <taxon>eudicotyledons</taxon>
        <taxon>Gunneridae</taxon>
        <taxon>Pentapetalae</taxon>
        <taxon>rosids</taxon>
        <taxon>fabids</taxon>
        <taxon>Malpighiales</taxon>
        <taxon>Rhizophoraceae</taxon>
        <taxon>Rhizophora</taxon>
    </lineage>
</organism>
<sequence length="10" mass="890">MEGGGPKGAS</sequence>
<protein>
    <submittedName>
        <fullName evidence="1">Uncharacterized protein</fullName>
    </submittedName>
</protein>
<accession>A0A2P2IJD4</accession>